<evidence type="ECO:0000313" key="4">
    <source>
        <dbReference type="Proteomes" id="UP000016566"/>
    </source>
</evidence>
<dbReference type="RefSeq" id="WP_021694737.1">
    <property type="nucleotide sequence ID" value="NZ_BATB01000042.1"/>
</dbReference>
<proteinExistence type="predicted"/>
<keyword evidence="2" id="KW-0812">Transmembrane</keyword>
<keyword evidence="4" id="KW-1185">Reference proteome</keyword>
<dbReference type="Proteomes" id="UP000016566">
    <property type="component" value="Unassembled WGS sequence"/>
</dbReference>
<protein>
    <submittedName>
        <fullName evidence="3">Cytochrome c family protein</fullName>
    </submittedName>
</protein>
<dbReference type="AlphaFoldDB" id="U2YN08"/>
<feature type="transmembrane region" description="Helical" evidence="2">
    <location>
        <begin position="7"/>
        <end position="31"/>
    </location>
</feature>
<evidence type="ECO:0000256" key="1">
    <source>
        <dbReference type="SAM" id="MobiDB-lite"/>
    </source>
</evidence>
<reference evidence="3" key="1">
    <citation type="journal article" date="2013" name="Genome Announc.">
        <title>Draft Genome Sequence of Loktanella cinnabarina LL-001T, Isolated from Deep-Sea Floor Sediment.</title>
        <authorList>
            <person name="Nishi S."/>
            <person name="Tsubouchi T."/>
            <person name="Takaki Y."/>
            <person name="Koyanagi R."/>
            <person name="Satoh N."/>
            <person name="Maruyama T."/>
            <person name="Hatada Y."/>
        </authorList>
    </citation>
    <scope>NUCLEOTIDE SEQUENCE [LARGE SCALE GENOMIC DNA]</scope>
    <source>
        <strain evidence="3">LL-001</strain>
    </source>
</reference>
<dbReference type="eggNOG" id="COG2010">
    <property type="taxonomic scope" value="Bacteria"/>
</dbReference>
<accession>U2YN08</accession>
<dbReference type="EMBL" id="BATB01000042">
    <property type="protein sequence ID" value="GAD56636.1"/>
    <property type="molecule type" value="Genomic_DNA"/>
</dbReference>
<dbReference type="OrthoDB" id="9773456at2"/>
<dbReference type="STRING" id="1337093.MBELCI_2688"/>
<keyword evidence="2" id="KW-1133">Transmembrane helix</keyword>
<evidence type="ECO:0000256" key="2">
    <source>
        <dbReference type="SAM" id="Phobius"/>
    </source>
</evidence>
<name>U2YN08_9RHOB</name>
<gene>
    <name evidence="3" type="ORF">MBELCI_2688</name>
</gene>
<feature type="region of interest" description="Disordered" evidence="1">
    <location>
        <begin position="60"/>
        <end position="85"/>
    </location>
</feature>
<keyword evidence="2" id="KW-0472">Membrane</keyword>
<evidence type="ECO:0000313" key="3">
    <source>
        <dbReference type="EMBL" id="GAD56636.1"/>
    </source>
</evidence>
<comment type="caution">
    <text evidence="3">The sequence shown here is derived from an EMBL/GenBank/DDBJ whole genome shotgun (WGS) entry which is preliminary data.</text>
</comment>
<organism evidence="3 4">
    <name type="scientific">Limimaricola cinnabarinus LL-001</name>
    <dbReference type="NCBI Taxonomy" id="1337093"/>
    <lineage>
        <taxon>Bacteria</taxon>
        <taxon>Pseudomonadati</taxon>
        <taxon>Pseudomonadota</taxon>
        <taxon>Alphaproteobacteria</taxon>
        <taxon>Rhodobacterales</taxon>
        <taxon>Paracoccaceae</taxon>
        <taxon>Limimaricola</taxon>
    </lineage>
</organism>
<sequence length="85" mass="8777">MSKSKNIALGVLIGSIGTVGIAALGGIAYVYSGGYNVAATEPHAPTMRWALDTSYQNSVQTRSDTTARSDRKVAAPRGAAIASYT</sequence>